<reference evidence="1 2" key="1">
    <citation type="submission" date="2013-09" db="EMBL/GenBank/DDBJ databases">
        <title>High correlation between genotypes and phenotypes of environmental bacteria Comamonas testosteroni strains.</title>
        <authorList>
            <person name="Liu L."/>
            <person name="Zhu W."/>
            <person name="Xia X."/>
            <person name="Xu B."/>
            <person name="Luo M."/>
            <person name="Wang G."/>
        </authorList>
    </citation>
    <scope>NUCLEOTIDE SEQUENCE [LARGE SCALE GENOMIC DNA]</scope>
    <source>
        <strain evidence="1 2">JL14</strain>
    </source>
</reference>
<dbReference type="EMBL" id="AWTN01000105">
    <property type="protein sequence ID" value="KGG88098.1"/>
    <property type="molecule type" value="Genomic_DNA"/>
</dbReference>
<organism evidence="1 2">
    <name type="scientific">Comamonas thiooxydans</name>
    <dbReference type="NCBI Taxonomy" id="363952"/>
    <lineage>
        <taxon>Bacteria</taxon>
        <taxon>Pseudomonadati</taxon>
        <taxon>Pseudomonadota</taxon>
        <taxon>Betaproteobacteria</taxon>
        <taxon>Burkholderiales</taxon>
        <taxon>Comamonadaceae</taxon>
        <taxon>Comamonas</taxon>
    </lineage>
</organism>
<dbReference type="AlphaFoldDB" id="A0A0E3BZE9"/>
<proteinExistence type="predicted"/>
<dbReference type="Proteomes" id="UP000029567">
    <property type="component" value="Unassembled WGS sequence"/>
</dbReference>
<name>A0A0E3BZE9_9BURK</name>
<gene>
    <name evidence="1" type="ORF">P245_19070</name>
</gene>
<evidence type="ECO:0000313" key="2">
    <source>
        <dbReference type="Proteomes" id="UP000029567"/>
    </source>
</evidence>
<evidence type="ECO:0000313" key="1">
    <source>
        <dbReference type="EMBL" id="KGG88098.1"/>
    </source>
</evidence>
<comment type="caution">
    <text evidence="1">The sequence shown here is derived from an EMBL/GenBank/DDBJ whole genome shotgun (WGS) entry which is preliminary data.</text>
</comment>
<sequence>MGMIVAPAALQDKELLTHAIKAFQYEIHLNTFFAIR</sequence>
<accession>A0A0E3BZE9</accession>
<protein>
    <submittedName>
        <fullName evidence="1">Uncharacterized protein</fullName>
    </submittedName>
</protein>